<evidence type="ECO:0000256" key="5">
    <source>
        <dbReference type="ARBA" id="ARBA00022984"/>
    </source>
</evidence>
<evidence type="ECO:0000256" key="4">
    <source>
        <dbReference type="ARBA" id="ARBA00022960"/>
    </source>
</evidence>
<dbReference type="Gene3D" id="3.40.710.10">
    <property type="entry name" value="DD-peptidase/beta-lactamase superfamily"/>
    <property type="match status" value="1"/>
</dbReference>
<feature type="region of interest" description="Disordered" evidence="10">
    <location>
        <begin position="31"/>
        <end position="87"/>
    </location>
</feature>
<evidence type="ECO:0000256" key="2">
    <source>
        <dbReference type="ARBA" id="ARBA00022729"/>
    </source>
</evidence>
<dbReference type="OrthoDB" id="3663940at2"/>
<evidence type="ECO:0000256" key="11">
    <source>
        <dbReference type="SAM" id="Phobius"/>
    </source>
</evidence>
<keyword evidence="11" id="KW-0472">Membrane</keyword>
<name>A0A2U1T705_9CORY</name>
<evidence type="ECO:0000256" key="7">
    <source>
        <dbReference type="PIRSR" id="PIRSR618044-1"/>
    </source>
</evidence>
<dbReference type="RefSeq" id="WP_108430968.1">
    <property type="nucleotide sequence ID" value="NZ_CP026947.1"/>
</dbReference>
<keyword evidence="11" id="KW-0812">Transmembrane</keyword>
<dbReference type="PANTHER" id="PTHR21581">
    <property type="entry name" value="D-ALANYL-D-ALANINE CARBOXYPEPTIDASE"/>
    <property type="match status" value="1"/>
</dbReference>
<organism evidence="14 15">
    <name type="scientific">Corynebacterium yudongzhengii</name>
    <dbReference type="NCBI Taxonomy" id="2080740"/>
    <lineage>
        <taxon>Bacteria</taxon>
        <taxon>Bacillati</taxon>
        <taxon>Actinomycetota</taxon>
        <taxon>Actinomycetes</taxon>
        <taxon>Mycobacteriales</taxon>
        <taxon>Corynebacteriaceae</taxon>
        <taxon>Corynebacterium</taxon>
    </lineage>
</organism>
<dbReference type="PRINTS" id="PR00725">
    <property type="entry name" value="DADACBPTASE1"/>
</dbReference>
<dbReference type="PANTHER" id="PTHR21581:SF33">
    <property type="entry name" value="D-ALANYL-D-ALANINE CARBOXYPEPTIDASE DACB"/>
    <property type="match status" value="1"/>
</dbReference>
<dbReference type="GO" id="GO:0006508">
    <property type="term" value="P:proteolysis"/>
    <property type="evidence" value="ECO:0007669"/>
    <property type="project" value="InterPro"/>
</dbReference>
<evidence type="ECO:0000256" key="6">
    <source>
        <dbReference type="ARBA" id="ARBA00023316"/>
    </source>
</evidence>
<evidence type="ECO:0000256" key="12">
    <source>
        <dbReference type="SAM" id="SignalP"/>
    </source>
</evidence>
<dbReference type="GO" id="GO:0009002">
    <property type="term" value="F:serine-type D-Ala-D-Ala carboxypeptidase activity"/>
    <property type="evidence" value="ECO:0007669"/>
    <property type="project" value="InterPro"/>
</dbReference>
<comment type="similarity">
    <text evidence="1 9">Belongs to the peptidase S11 family.</text>
</comment>
<feature type="compositionally biased region" description="Polar residues" evidence="10">
    <location>
        <begin position="376"/>
        <end position="385"/>
    </location>
</feature>
<evidence type="ECO:0000256" key="3">
    <source>
        <dbReference type="ARBA" id="ARBA00022801"/>
    </source>
</evidence>
<keyword evidence="15" id="KW-1185">Reference proteome</keyword>
<dbReference type="InterPro" id="IPR001967">
    <property type="entry name" value="Peptidase_S11_N"/>
</dbReference>
<keyword evidence="2 12" id="KW-0732">Signal</keyword>
<comment type="caution">
    <text evidence="14">The sequence shown here is derived from an EMBL/GenBank/DDBJ whole genome shotgun (WGS) entry which is preliminary data.</text>
</comment>
<evidence type="ECO:0000256" key="9">
    <source>
        <dbReference type="RuleBase" id="RU004016"/>
    </source>
</evidence>
<dbReference type="KEGG" id="cyz:C3B44_02430"/>
<feature type="domain" description="Peptidase S11 D-alanyl-D-alanine carboxypeptidase A N-terminal" evidence="13">
    <location>
        <begin position="102"/>
        <end position="324"/>
    </location>
</feature>
<evidence type="ECO:0000256" key="8">
    <source>
        <dbReference type="PIRSR" id="PIRSR618044-2"/>
    </source>
</evidence>
<sequence>MNARLARRALAVSLSCALITPASFGIAAAQEAETPGVDQPTEAEPTTRESAPNTDHCPNSLTPPEPTTTSEALAPGKQAPEPLPVAADGHCGVSAPEGFEVPEDVLASAWMITDLDTGEIIAQKDPHGRYRPASVIKVLLALEVIDRLDPEQKVIASEESAAQDGSAVGLGAGGEYTVNELLHGLLLASGNDAAHQLAQELGGDERTLELINERARKIGTTDTRAATYSGLDAPGMSSSAHDLALIYEEAFKNEVFARVVNTEYIDFPGYDEHEGYEVWNDNHLFMFDPDGIGGKTGFTDDANHTFVGALDRDGRRLMAVILDTTIAKARPWQQAQALLHEAYEVPAGAGIGRLEPVAKQETEAAPTPTPRADDTAAQSTPTSDEAATPYVGVGIVAVVVVLVGLVAAAVFATRRR</sequence>
<dbReference type="SUPFAM" id="SSF56601">
    <property type="entry name" value="beta-lactamase/transpeptidase-like"/>
    <property type="match status" value="1"/>
</dbReference>
<keyword evidence="14" id="KW-0121">Carboxypeptidase</keyword>
<gene>
    <name evidence="14" type="ORF">DF222_05515</name>
</gene>
<evidence type="ECO:0000313" key="14">
    <source>
        <dbReference type="EMBL" id="PWC01790.1"/>
    </source>
</evidence>
<dbReference type="GO" id="GO:0009252">
    <property type="term" value="P:peptidoglycan biosynthetic process"/>
    <property type="evidence" value="ECO:0007669"/>
    <property type="project" value="UniProtKB-KW"/>
</dbReference>
<protein>
    <submittedName>
        <fullName evidence="14">D-alanyl-D-alanine carboxypeptidase</fullName>
    </submittedName>
</protein>
<feature type="transmembrane region" description="Helical" evidence="11">
    <location>
        <begin position="390"/>
        <end position="412"/>
    </location>
</feature>
<feature type="chain" id="PRO_5038764614" evidence="12">
    <location>
        <begin position="25"/>
        <end position="416"/>
    </location>
</feature>
<feature type="binding site" evidence="8">
    <location>
        <position position="295"/>
    </location>
    <ligand>
        <name>substrate</name>
    </ligand>
</feature>
<accession>A0A2U1T705</accession>
<proteinExistence type="inferred from homology"/>
<keyword evidence="6" id="KW-0961">Cell wall biogenesis/degradation</keyword>
<dbReference type="GO" id="GO:0008360">
    <property type="term" value="P:regulation of cell shape"/>
    <property type="evidence" value="ECO:0007669"/>
    <property type="project" value="UniProtKB-KW"/>
</dbReference>
<keyword evidence="3" id="KW-0378">Hydrolase</keyword>
<feature type="region of interest" description="Disordered" evidence="10">
    <location>
        <begin position="360"/>
        <end position="385"/>
    </location>
</feature>
<evidence type="ECO:0000313" key="15">
    <source>
        <dbReference type="Proteomes" id="UP000244989"/>
    </source>
</evidence>
<keyword evidence="5" id="KW-0573">Peptidoglycan synthesis</keyword>
<keyword evidence="4" id="KW-0133">Cell shape</keyword>
<dbReference type="Proteomes" id="UP000244989">
    <property type="component" value="Unassembled WGS sequence"/>
</dbReference>
<evidence type="ECO:0000256" key="1">
    <source>
        <dbReference type="ARBA" id="ARBA00007164"/>
    </source>
</evidence>
<keyword evidence="14" id="KW-0645">Protease</keyword>
<feature type="signal peptide" evidence="12">
    <location>
        <begin position="1"/>
        <end position="24"/>
    </location>
</feature>
<evidence type="ECO:0000259" key="13">
    <source>
        <dbReference type="Pfam" id="PF00768"/>
    </source>
</evidence>
<keyword evidence="11" id="KW-1133">Transmembrane helix</keyword>
<dbReference type="Pfam" id="PF00768">
    <property type="entry name" value="Peptidase_S11"/>
    <property type="match status" value="1"/>
</dbReference>
<feature type="active site" description="Acyl-ester intermediate" evidence="7">
    <location>
        <position position="134"/>
    </location>
</feature>
<feature type="compositionally biased region" description="Polar residues" evidence="10">
    <location>
        <begin position="48"/>
        <end position="59"/>
    </location>
</feature>
<dbReference type="InterPro" id="IPR018044">
    <property type="entry name" value="Peptidase_S11"/>
</dbReference>
<dbReference type="EMBL" id="QEEZ01000008">
    <property type="protein sequence ID" value="PWC01790.1"/>
    <property type="molecule type" value="Genomic_DNA"/>
</dbReference>
<evidence type="ECO:0000256" key="10">
    <source>
        <dbReference type="SAM" id="MobiDB-lite"/>
    </source>
</evidence>
<dbReference type="GO" id="GO:0071555">
    <property type="term" value="P:cell wall organization"/>
    <property type="evidence" value="ECO:0007669"/>
    <property type="project" value="UniProtKB-KW"/>
</dbReference>
<feature type="active site" evidence="7">
    <location>
        <position position="189"/>
    </location>
</feature>
<feature type="active site" description="Proton acceptor" evidence="7">
    <location>
        <position position="137"/>
    </location>
</feature>
<dbReference type="InterPro" id="IPR012338">
    <property type="entry name" value="Beta-lactam/transpept-like"/>
</dbReference>
<reference evidence="15" key="1">
    <citation type="submission" date="2018-04" db="EMBL/GenBank/DDBJ databases">
        <authorList>
            <person name="Liu S."/>
            <person name="Wang Z."/>
            <person name="Li J."/>
        </authorList>
    </citation>
    <scope>NUCLEOTIDE SEQUENCE [LARGE SCALE GENOMIC DNA]</scope>
    <source>
        <strain evidence="15">2189</strain>
    </source>
</reference>
<dbReference type="AlphaFoldDB" id="A0A2U1T705"/>